<evidence type="ECO:0000256" key="1">
    <source>
        <dbReference type="SAM" id="MobiDB-lite"/>
    </source>
</evidence>
<keyword evidence="3" id="KW-1185">Reference proteome</keyword>
<feature type="compositionally biased region" description="Low complexity" evidence="1">
    <location>
        <begin position="245"/>
        <end position="278"/>
    </location>
</feature>
<dbReference type="AlphaFoldDB" id="A0A162MN73"/>
<dbReference type="Proteomes" id="UP000076874">
    <property type="component" value="Unassembled WGS sequence"/>
</dbReference>
<proteinExistence type="predicted"/>
<feature type="compositionally biased region" description="Polar residues" evidence="1">
    <location>
        <begin position="315"/>
        <end position="325"/>
    </location>
</feature>
<dbReference type="OrthoDB" id="4900256at2759"/>
<evidence type="ECO:0000313" key="2">
    <source>
        <dbReference type="EMBL" id="OAA64420.1"/>
    </source>
</evidence>
<accession>A0A162MN73</accession>
<feature type="region of interest" description="Disordered" evidence="1">
    <location>
        <begin position="1"/>
        <end position="23"/>
    </location>
</feature>
<dbReference type="EMBL" id="AZHD01000004">
    <property type="protein sequence ID" value="OAA64420.1"/>
    <property type="molecule type" value="Genomic_DNA"/>
</dbReference>
<feature type="region of interest" description="Disordered" evidence="1">
    <location>
        <begin position="230"/>
        <end position="325"/>
    </location>
</feature>
<name>A0A162MN73_9HYPO</name>
<evidence type="ECO:0000313" key="3">
    <source>
        <dbReference type="Proteomes" id="UP000076874"/>
    </source>
</evidence>
<organism evidence="2 3">
    <name type="scientific">Niveomyces insectorum RCEF 264</name>
    <dbReference type="NCBI Taxonomy" id="1081102"/>
    <lineage>
        <taxon>Eukaryota</taxon>
        <taxon>Fungi</taxon>
        <taxon>Dikarya</taxon>
        <taxon>Ascomycota</taxon>
        <taxon>Pezizomycotina</taxon>
        <taxon>Sordariomycetes</taxon>
        <taxon>Hypocreomycetidae</taxon>
        <taxon>Hypocreales</taxon>
        <taxon>Cordycipitaceae</taxon>
        <taxon>Niveomyces</taxon>
    </lineage>
</organism>
<comment type="caution">
    <text evidence="2">The sequence shown here is derived from an EMBL/GenBank/DDBJ whole genome shotgun (WGS) entry which is preliminary data.</text>
</comment>
<sequence>MADAPVDAPMQHTNRAEDGAKVPTLAGAVPPPPPRVTSVVPAMFVPLDADITQPFEPPRDRVQRAHAVLQSIDYHRTGVRRGMLHLAGLDRQRIVATAAAATTGAAAPAGPAALTNSGLAGLAASQERISPRETEALIANMRGPALPGVDYAAACRMQVAEQQPLQFVPPADERPGGRREAVRQTQEVVEQALAQLNGYERHIGLIRARWVETLEKEHKTMDALFGTAPTAATAGEDRPGGGGSSSSSSSTANTATIADTANTTSTPNTAAALPTSSATPPPPCTTTAAEDVPMVDAAETETRTLQDNPFARFAISSQQAKKPVR</sequence>
<protein>
    <submittedName>
        <fullName evidence="2">Uncharacterized protein</fullName>
    </submittedName>
</protein>
<dbReference type="STRING" id="1081102.A0A162MN73"/>
<gene>
    <name evidence="2" type="ORF">SPI_03067</name>
</gene>
<reference evidence="2 3" key="1">
    <citation type="journal article" date="2016" name="Genome Biol. Evol.">
        <title>Divergent and convergent evolution of fungal pathogenicity.</title>
        <authorList>
            <person name="Shang Y."/>
            <person name="Xiao G."/>
            <person name="Zheng P."/>
            <person name="Cen K."/>
            <person name="Zhan S."/>
            <person name="Wang C."/>
        </authorList>
    </citation>
    <scope>NUCLEOTIDE SEQUENCE [LARGE SCALE GENOMIC DNA]</scope>
    <source>
        <strain evidence="2 3">RCEF 264</strain>
    </source>
</reference>